<keyword evidence="2" id="KW-1185">Reference proteome</keyword>
<dbReference type="PATRIC" id="fig|1028800.3.peg.4662"/>
<accession>A0A068SY36</accession>
<dbReference type="HOGENOM" id="CLU_119976_0_0_5"/>
<dbReference type="EMBL" id="HG938354">
    <property type="protein sequence ID" value="CDN50736.1"/>
    <property type="molecule type" value="Genomic_DNA"/>
</dbReference>
<dbReference type="NCBIfam" id="TIGR02444">
    <property type="entry name" value="TIGR02444 family protein"/>
    <property type="match status" value="1"/>
</dbReference>
<sequence length="168" mass="17935">MAADIGQGLWDFALRLYGTPGVGEACLLLQDDSGVDVPVLLFSAWLEKNSVALSPTEVARIDGRVADWRNEVVKPLRAARRRLKSGPHPAPTKETETLRNGVKGVELSSEKIELAMLEAEGQALMAADGSTGDAAGNLRNVVRFFRGAEPDEKTATALAVIENALLAL</sequence>
<dbReference type="KEGG" id="ngg:RG540_PA00570"/>
<proteinExistence type="predicted"/>
<organism evidence="1 2">
    <name type="scientific">Neorhizobium galegae bv. orientalis str. HAMBI 540</name>
    <dbReference type="NCBI Taxonomy" id="1028800"/>
    <lineage>
        <taxon>Bacteria</taxon>
        <taxon>Pseudomonadati</taxon>
        <taxon>Pseudomonadota</taxon>
        <taxon>Alphaproteobacteria</taxon>
        <taxon>Hyphomicrobiales</taxon>
        <taxon>Rhizobiaceae</taxon>
        <taxon>Rhizobium/Agrobacterium group</taxon>
        <taxon>Neorhizobium</taxon>
    </lineage>
</organism>
<protein>
    <submittedName>
        <fullName evidence="1">TIGR02444 family protein</fullName>
    </submittedName>
</protein>
<dbReference type="InterPro" id="IPR012659">
    <property type="entry name" value="CHP02444"/>
</dbReference>
<keyword evidence="1" id="KW-0614">Plasmid</keyword>
<evidence type="ECO:0000313" key="1">
    <source>
        <dbReference type="EMBL" id="CDN50736.1"/>
    </source>
</evidence>
<gene>
    <name evidence="1" type="ORF">RG540_PA00570</name>
</gene>
<dbReference type="RefSeq" id="WP_041363795.1">
    <property type="nucleotide sequence ID" value="NZ_HG938354.1"/>
</dbReference>
<name>A0A068SY36_NEOGA</name>
<evidence type="ECO:0000313" key="2">
    <source>
        <dbReference type="Proteomes" id="UP000028181"/>
    </source>
</evidence>
<dbReference type="eggNOG" id="COG5589">
    <property type="taxonomic scope" value="Bacteria"/>
</dbReference>
<dbReference type="Proteomes" id="UP000028181">
    <property type="component" value="Plasmid pHAMBI540a"/>
</dbReference>
<dbReference type="AlphaFoldDB" id="A0A068SY36"/>
<geneLocation type="plasmid" evidence="2">
    <name>II</name>
</geneLocation>
<reference evidence="2" key="1">
    <citation type="journal article" date="2014" name="BMC Genomics">
        <title>Genome sequencing of two Neorhizobium galegae strains reveals a noeT gene responsible for the unusual acetylation of the nodulation factors.</title>
        <authorList>
            <person name="Osterman J."/>
            <person name="Marsh J."/>
            <person name="Laine P.K."/>
            <person name="Zeng Z."/>
            <person name="Alatalo E."/>
            <person name="Sullivan J.T."/>
            <person name="Young J.P."/>
            <person name="Thomas-Oates J."/>
            <person name="Paulin L."/>
            <person name="Lindstrom K."/>
        </authorList>
    </citation>
    <scope>NUCLEOTIDE SEQUENCE [LARGE SCALE GENOMIC DNA]</scope>
    <source>
        <strain evidence="2">HAMBI 540</strain>
    </source>
</reference>
<dbReference type="OrthoDB" id="7875767at2"/>
<dbReference type="Pfam" id="PF09523">
    <property type="entry name" value="DUF2390"/>
    <property type="match status" value="1"/>
</dbReference>
<dbReference type="GeneID" id="24260230"/>